<dbReference type="Pfam" id="PF00702">
    <property type="entry name" value="Hydrolase"/>
    <property type="match status" value="1"/>
</dbReference>
<dbReference type="InterPro" id="IPR036412">
    <property type="entry name" value="HAD-like_sf"/>
</dbReference>
<evidence type="ECO:0000313" key="2">
    <source>
        <dbReference type="Proteomes" id="UP000250222"/>
    </source>
</evidence>
<dbReference type="GO" id="GO:0008967">
    <property type="term" value="F:phosphoglycolate phosphatase activity"/>
    <property type="evidence" value="ECO:0007669"/>
    <property type="project" value="TreeGrafter"/>
</dbReference>
<accession>A0A2Y9A790</accession>
<protein>
    <submittedName>
        <fullName evidence="1">Haloacid dehalogenase superfamily, subfamily IA, variant 3 with third motif having DD or ED</fullName>
    </submittedName>
</protein>
<keyword evidence="2" id="KW-1185">Reference proteome</keyword>
<organism evidence="1 2">
    <name type="scientific">Georgenia satyanarayanai</name>
    <dbReference type="NCBI Taxonomy" id="860221"/>
    <lineage>
        <taxon>Bacteria</taxon>
        <taxon>Bacillati</taxon>
        <taxon>Actinomycetota</taxon>
        <taxon>Actinomycetes</taxon>
        <taxon>Micrococcales</taxon>
        <taxon>Bogoriellaceae</taxon>
        <taxon>Georgenia</taxon>
    </lineage>
</organism>
<dbReference type="PANTHER" id="PTHR43434">
    <property type="entry name" value="PHOSPHOGLYCOLATE PHOSPHATASE"/>
    <property type="match status" value="1"/>
</dbReference>
<dbReference type="SUPFAM" id="SSF56784">
    <property type="entry name" value="HAD-like"/>
    <property type="match status" value="1"/>
</dbReference>
<dbReference type="Proteomes" id="UP000250222">
    <property type="component" value="Unassembled WGS sequence"/>
</dbReference>
<proteinExistence type="predicted"/>
<dbReference type="CDD" id="cd01427">
    <property type="entry name" value="HAD_like"/>
    <property type="match status" value="1"/>
</dbReference>
<dbReference type="EMBL" id="UETB01000004">
    <property type="protein sequence ID" value="SSA40210.1"/>
    <property type="molecule type" value="Genomic_DNA"/>
</dbReference>
<dbReference type="Gene3D" id="3.40.50.1000">
    <property type="entry name" value="HAD superfamily/HAD-like"/>
    <property type="match status" value="1"/>
</dbReference>
<dbReference type="InterPro" id="IPR023214">
    <property type="entry name" value="HAD_sf"/>
</dbReference>
<evidence type="ECO:0000313" key="1">
    <source>
        <dbReference type="EMBL" id="SSA40210.1"/>
    </source>
</evidence>
<gene>
    <name evidence="1" type="ORF">SAMN05216184_10472</name>
</gene>
<dbReference type="InterPro" id="IPR050155">
    <property type="entry name" value="HAD-like_hydrolase_sf"/>
</dbReference>
<reference evidence="1 2" key="1">
    <citation type="submission" date="2016-10" db="EMBL/GenBank/DDBJ databases">
        <authorList>
            <person name="Cai Z."/>
        </authorList>
    </citation>
    <scope>NUCLEOTIDE SEQUENCE [LARGE SCALE GENOMIC DNA]</scope>
    <source>
        <strain evidence="1 2">CGMCC 1.10826</strain>
    </source>
</reference>
<sequence length="227" mass="23337">MTDSVDAVRALLHRCRLVVLDFDGPLARLLPGEKFLRVAAGARELAVSLGVVLDDELARQTDHVQLLRLVSRRDAATARAVERWCTERELEAAAAARPVAAAGAFVRACHERGTGVAVVTNNAAGAVTAVLAHGGPPLTALPVHGRTPDALERLKPSPSMLLAAAREAGTGPGEAVMVGDSASDVHAATAAAMPCIGLSPDPARRAELLAAGAAVAVPDLASLLPER</sequence>
<name>A0A2Y9A790_9MICO</name>
<dbReference type="AlphaFoldDB" id="A0A2Y9A790"/>
<dbReference type="PANTHER" id="PTHR43434:SF1">
    <property type="entry name" value="PHOSPHOGLYCOLATE PHOSPHATASE"/>
    <property type="match status" value="1"/>
</dbReference>
<dbReference type="SFLD" id="SFLDS00003">
    <property type="entry name" value="Haloacid_Dehalogenase"/>
    <property type="match status" value="1"/>
</dbReference>
<dbReference type="RefSeq" id="WP_181424564.1">
    <property type="nucleotide sequence ID" value="NZ_QKLZ01000004.1"/>
</dbReference>
<dbReference type="GO" id="GO:0005829">
    <property type="term" value="C:cytosol"/>
    <property type="evidence" value="ECO:0007669"/>
    <property type="project" value="TreeGrafter"/>
</dbReference>
<dbReference type="GO" id="GO:0006281">
    <property type="term" value="P:DNA repair"/>
    <property type="evidence" value="ECO:0007669"/>
    <property type="project" value="TreeGrafter"/>
</dbReference>
<dbReference type="SFLD" id="SFLDG01129">
    <property type="entry name" value="C1.5:_HAD__Beta-PGM__Phosphata"/>
    <property type="match status" value="1"/>
</dbReference>